<feature type="domain" description="SGNH" evidence="1">
    <location>
        <begin position="3"/>
        <end position="196"/>
    </location>
</feature>
<name>A0A8S1FCX2_9PELO</name>
<dbReference type="OrthoDB" id="5842273at2759"/>
<comment type="caution">
    <text evidence="2">The sequence shown here is derived from an EMBL/GenBank/DDBJ whole genome shotgun (WGS) entry which is preliminary data.</text>
</comment>
<accession>A0A8S1FCX2</accession>
<reference evidence="2 3" key="1">
    <citation type="submission" date="2020-04" db="EMBL/GenBank/DDBJ databases">
        <authorList>
            <person name="Laetsch R D."/>
            <person name="Stevens L."/>
            <person name="Kumar S."/>
            <person name="Blaxter L. M."/>
        </authorList>
    </citation>
    <scope>NUCLEOTIDE SEQUENCE [LARGE SCALE GENOMIC DNA]</scope>
</reference>
<evidence type="ECO:0000259" key="1">
    <source>
        <dbReference type="Pfam" id="PF19040"/>
    </source>
</evidence>
<dbReference type="EMBL" id="CADEPM010000008">
    <property type="protein sequence ID" value="CAB3409542.1"/>
    <property type="molecule type" value="Genomic_DNA"/>
</dbReference>
<dbReference type="InterPro" id="IPR050879">
    <property type="entry name" value="Acyltransferase_3"/>
</dbReference>
<dbReference type="Proteomes" id="UP000494206">
    <property type="component" value="Unassembled WGS sequence"/>
</dbReference>
<keyword evidence="3" id="KW-1185">Reference proteome</keyword>
<dbReference type="PANTHER" id="PTHR23028">
    <property type="entry name" value="ACETYLTRANSFERASE"/>
    <property type="match status" value="1"/>
</dbReference>
<evidence type="ECO:0000313" key="3">
    <source>
        <dbReference type="Proteomes" id="UP000494206"/>
    </source>
</evidence>
<dbReference type="GO" id="GO:0000271">
    <property type="term" value="P:polysaccharide biosynthetic process"/>
    <property type="evidence" value="ECO:0007669"/>
    <property type="project" value="TreeGrafter"/>
</dbReference>
<dbReference type="GO" id="GO:0016020">
    <property type="term" value="C:membrane"/>
    <property type="evidence" value="ECO:0007669"/>
    <property type="project" value="TreeGrafter"/>
</dbReference>
<organism evidence="2 3">
    <name type="scientific">Caenorhabditis bovis</name>
    <dbReference type="NCBI Taxonomy" id="2654633"/>
    <lineage>
        <taxon>Eukaryota</taxon>
        <taxon>Metazoa</taxon>
        <taxon>Ecdysozoa</taxon>
        <taxon>Nematoda</taxon>
        <taxon>Chromadorea</taxon>
        <taxon>Rhabditida</taxon>
        <taxon>Rhabditina</taxon>
        <taxon>Rhabditomorpha</taxon>
        <taxon>Rhabditoidea</taxon>
        <taxon>Rhabditidae</taxon>
        <taxon>Peloderinae</taxon>
        <taxon>Caenorhabditis</taxon>
    </lineage>
</organism>
<gene>
    <name evidence="2" type="ORF">CBOVIS_LOCUS11182</name>
</gene>
<dbReference type="AlphaFoldDB" id="A0A8S1FCX2"/>
<sequence length="202" mass="23662">MYDECGQKAYAMVQGSAFSCEAIYPSFNASRCIDEIKAFKENIVKEKPDFGFMFSRFMSIGDPLDGNDTDIINDEIYKIMKANLDFYVKNIRKTLYILDAIPRVKRLSTRIIASKLRDGVFQKIIVDQYGWKLARKRYEQLFKDCGPKCVRIDYLPIFWNNSTQNVRYFDENGLEYQNGVNHLSPRGLEKIRHIYTEICNKL</sequence>
<dbReference type="PANTHER" id="PTHR23028:SF127">
    <property type="entry name" value="ACYL_TRANSF_3 DOMAIN-CONTAINING PROTEIN-RELATED"/>
    <property type="match status" value="1"/>
</dbReference>
<dbReference type="Pfam" id="PF19040">
    <property type="entry name" value="SGNH"/>
    <property type="match status" value="1"/>
</dbReference>
<dbReference type="InterPro" id="IPR043968">
    <property type="entry name" value="SGNH"/>
</dbReference>
<proteinExistence type="predicted"/>
<protein>
    <recommendedName>
        <fullName evidence="1">SGNH domain-containing protein</fullName>
    </recommendedName>
</protein>
<evidence type="ECO:0000313" key="2">
    <source>
        <dbReference type="EMBL" id="CAB3409542.1"/>
    </source>
</evidence>